<accession>A0A973VUG4</accession>
<dbReference type="GO" id="GO:0000160">
    <property type="term" value="P:phosphorelay signal transduction system"/>
    <property type="evidence" value="ECO:0007669"/>
    <property type="project" value="InterPro"/>
</dbReference>
<reference evidence="5" key="1">
    <citation type="submission" date="2020-06" db="EMBL/GenBank/DDBJ databases">
        <title>Whole Genome Sequence of Bradyrhizobium sp. Strain 1S1.</title>
        <authorList>
            <person name="Bromfield E.S.P."/>
            <person name="Cloutier S."/>
        </authorList>
    </citation>
    <scope>NUCLEOTIDE SEQUENCE [LARGE SCALE GENOMIC DNA]</scope>
    <source>
        <strain evidence="5">1S1</strain>
    </source>
</reference>
<sequence length="332" mass="36142">MNPATDSVLIFDAFELDFARGVARADGVELDLRPKSFAVLGCLARNAGRLVSKQDLHEAVWGHVAVSDDSLVQCIRELRLKLRDDDHRIIKTVSRRGYRLDAEPISRLHEHAPRDAAGATSAPRAVAGRLAVLPRWLLVAGLSAIAFAALAFVPLIANGMRHPLAELANWFAPQDHGIVPNPDVERITALAVEKQLPLPAFRVHAPANDVPDSVRRFLGVWVSDEGWINSHRQFMMIVTSVDRDGVATGYLVNGPAMPHSRTPGPGFSGGFTGHVLDDTLRYDGNAGLHSASITADGRIEFKLIFREGGTGVVFLEPLWTLGRSGRVARNQT</sequence>
<dbReference type="SMART" id="SM00862">
    <property type="entry name" value="Trans_reg_C"/>
    <property type="match status" value="1"/>
</dbReference>
<dbReference type="EMBL" id="JAAOLE020000001">
    <property type="protein sequence ID" value="NVI41824.1"/>
    <property type="molecule type" value="Genomic_DNA"/>
</dbReference>
<dbReference type="Gene3D" id="1.10.10.10">
    <property type="entry name" value="Winged helix-like DNA-binding domain superfamily/Winged helix DNA-binding domain"/>
    <property type="match status" value="1"/>
</dbReference>
<dbReference type="InterPro" id="IPR001867">
    <property type="entry name" value="OmpR/PhoB-type_DNA-bd"/>
</dbReference>
<protein>
    <submittedName>
        <fullName evidence="5">Winged helix-turn-helix domain-containing protein</fullName>
    </submittedName>
</protein>
<dbReference type="AlphaFoldDB" id="A0A973VUG4"/>
<dbReference type="GO" id="GO:0003677">
    <property type="term" value="F:DNA binding"/>
    <property type="evidence" value="ECO:0007669"/>
    <property type="project" value="UniProtKB-UniRule"/>
</dbReference>
<evidence type="ECO:0000313" key="5">
    <source>
        <dbReference type="EMBL" id="NVI41824.1"/>
    </source>
</evidence>
<evidence type="ECO:0000256" key="2">
    <source>
        <dbReference type="PROSITE-ProRule" id="PRU01091"/>
    </source>
</evidence>
<keyword evidence="1 2" id="KW-0238">DNA-binding</keyword>
<evidence type="ECO:0000256" key="3">
    <source>
        <dbReference type="SAM" id="Phobius"/>
    </source>
</evidence>
<dbReference type="InterPro" id="IPR036388">
    <property type="entry name" value="WH-like_DNA-bd_sf"/>
</dbReference>
<gene>
    <name evidence="5" type="ORF">HAP48_001665</name>
</gene>
<organism evidence="5">
    <name type="scientific">Bradyrhizobium septentrionale</name>
    <dbReference type="NCBI Taxonomy" id="1404411"/>
    <lineage>
        <taxon>Bacteria</taxon>
        <taxon>Pseudomonadati</taxon>
        <taxon>Pseudomonadota</taxon>
        <taxon>Alphaproteobacteria</taxon>
        <taxon>Hyphomicrobiales</taxon>
        <taxon>Nitrobacteraceae</taxon>
        <taxon>Bradyrhizobium</taxon>
    </lineage>
</organism>
<keyword evidence="3" id="KW-0472">Membrane</keyword>
<feature type="DNA-binding region" description="OmpR/PhoB-type" evidence="2">
    <location>
        <begin position="6"/>
        <end position="102"/>
    </location>
</feature>
<evidence type="ECO:0000259" key="4">
    <source>
        <dbReference type="PROSITE" id="PS51755"/>
    </source>
</evidence>
<feature type="transmembrane region" description="Helical" evidence="3">
    <location>
        <begin position="136"/>
        <end position="157"/>
    </location>
</feature>
<dbReference type="Pfam" id="PF00486">
    <property type="entry name" value="Trans_reg_C"/>
    <property type="match status" value="1"/>
</dbReference>
<dbReference type="InterPro" id="IPR016032">
    <property type="entry name" value="Sig_transdc_resp-reg_C-effctor"/>
</dbReference>
<dbReference type="RefSeq" id="WP_166211985.1">
    <property type="nucleotide sequence ID" value="NZ_CP088285.1"/>
</dbReference>
<dbReference type="CDD" id="cd00383">
    <property type="entry name" value="trans_reg_C"/>
    <property type="match status" value="1"/>
</dbReference>
<dbReference type="SUPFAM" id="SSF46894">
    <property type="entry name" value="C-terminal effector domain of the bipartite response regulators"/>
    <property type="match status" value="1"/>
</dbReference>
<comment type="caution">
    <text evidence="5">The sequence shown here is derived from an EMBL/GenBank/DDBJ whole genome shotgun (WGS) entry which is preliminary data.</text>
</comment>
<keyword evidence="3" id="KW-0812">Transmembrane</keyword>
<proteinExistence type="predicted"/>
<dbReference type="PROSITE" id="PS51755">
    <property type="entry name" value="OMPR_PHOB"/>
    <property type="match status" value="1"/>
</dbReference>
<evidence type="ECO:0000256" key="1">
    <source>
        <dbReference type="ARBA" id="ARBA00023125"/>
    </source>
</evidence>
<keyword evidence="3" id="KW-1133">Transmembrane helix</keyword>
<dbReference type="GO" id="GO:0006355">
    <property type="term" value="P:regulation of DNA-templated transcription"/>
    <property type="evidence" value="ECO:0007669"/>
    <property type="project" value="InterPro"/>
</dbReference>
<feature type="domain" description="OmpR/PhoB-type" evidence="4">
    <location>
        <begin position="6"/>
        <end position="102"/>
    </location>
</feature>
<name>A0A973VUG4_9BRAD</name>